<keyword evidence="4" id="KW-1185">Reference proteome</keyword>
<feature type="compositionally biased region" description="Basic and acidic residues" evidence="1">
    <location>
        <begin position="533"/>
        <end position="543"/>
    </location>
</feature>
<evidence type="ECO:0000313" key="3">
    <source>
        <dbReference type="EMBL" id="MBM6922417.1"/>
    </source>
</evidence>
<evidence type="ECO:0000256" key="1">
    <source>
        <dbReference type="SAM" id="MobiDB-lite"/>
    </source>
</evidence>
<sequence length="543" mass="58315">MNTKKIMALTLAALMAAGTTTAAFAEATKKDQALVFTTAAAYEENDDGLLVLDDGVVNPGDSLYFLLKDGADDGNGITDKERDRINVYADWKLGKEYIEDIDVIYKKGNSKVTGYTYTVSGTGYFATAKTFDIPGTKLTSGAEVGNKLPADVLAAALESEYTNPTSGFVYNNKYYADTKEGLEALLTDHADWAVGTGTANATVNDSDTNGLGSYTTSGVHNQEDYFVNSTKSLSIDTATVGTITNLLALDDTDTEFAAASGGAYTFTGVEPVDADDYVAGKAPANSDAVVTKTAAEATIKGTVSTIDKTVEIRNSSSYTYWVEVKTKDDITTKELDLAGTLYLGTTKNSAEKNGTRLPVDMSLTNRLYDSSKNFLSVEDEVTIDPDANGAVKFDPDAEEVTIYFGENEDAWFTFNAQGQGALNLAYTTKFNKEIADLFPKANIDFITWTAAPAANRTGDLYITADEDTFLYEVTEDGIKEVNGAKYDEDEGAWHIRTRKLASYVISDMELDTSVKLDNDSSSSTSSGSNTDADGDKPNPDTGR</sequence>
<feature type="chain" id="PRO_5045756008" evidence="2">
    <location>
        <begin position="26"/>
        <end position="543"/>
    </location>
</feature>
<dbReference type="Proteomes" id="UP000724149">
    <property type="component" value="Unassembled WGS sequence"/>
</dbReference>
<feature type="signal peptide" evidence="2">
    <location>
        <begin position="1"/>
        <end position="25"/>
    </location>
</feature>
<proteinExistence type="predicted"/>
<evidence type="ECO:0000313" key="4">
    <source>
        <dbReference type="Proteomes" id="UP000724149"/>
    </source>
</evidence>
<name>A0ABS2GIX0_9FIRM</name>
<feature type="compositionally biased region" description="Low complexity" evidence="1">
    <location>
        <begin position="519"/>
        <end position="531"/>
    </location>
</feature>
<protein>
    <submittedName>
        <fullName evidence="3">Uncharacterized protein</fullName>
    </submittedName>
</protein>
<feature type="region of interest" description="Disordered" evidence="1">
    <location>
        <begin position="515"/>
        <end position="543"/>
    </location>
</feature>
<reference evidence="3 4" key="1">
    <citation type="journal article" date="2021" name="Sci. Rep.">
        <title>The distribution of antibiotic resistance genes in chicken gut microbiota commensals.</title>
        <authorList>
            <person name="Juricova H."/>
            <person name="Matiasovicova J."/>
            <person name="Kubasova T."/>
            <person name="Cejkova D."/>
            <person name="Rychlik I."/>
        </authorList>
    </citation>
    <scope>NUCLEOTIDE SEQUENCE [LARGE SCALE GENOMIC DNA]</scope>
    <source>
        <strain evidence="3 4">An564</strain>
    </source>
</reference>
<dbReference type="RefSeq" id="WP_204719355.1">
    <property type="nucleotide sequence ID" value="NZ_JACSNR010000001.1"/>
</dbReference>
<comment type="caution">
    <text evidence="3">The sequence shown here is derived from an EMBL/GenBank/DDBJ whole genome shotgun (WGS) entry which is preliminary data.</text>
</comment>
<accession>A0ABS2GIX0</accession>
<evidence type="ECO:0000256" key="2">
    <source>
        <dbReference type="SAM" id="SignalP"/>
    </source>
</evidence>
<keyword evidence="2" id="KW-0732">Signal</keyword>
<dbReference type="EMBL" id="JACSNR010000001">
    <property type="protein sequence ID" value="MBM6922417.1"/>
    <property type="molecule type" value="Genomic_DNA"/>
</dbReference>
<organism evidence="3 4">
    <name type="scientific">Hydrogenoanaerobacterium saccharovorans</name>
    <dbReference type="NCBI Taxonomy" id="474960"/>
    <lineage>
        <taxon>Bacteria</taxon>
        <taxon>Bacillati</taxon>
        <taxon>Bacillota</taxon>
        <taxon>Clostridia</taxon>
        <taxon>Eubacteriales</taxon>
        <taxon>Oscillospiraceae</taxon>
        <taxon>Hydrogenoanaerobacterium</taxon>
    </lineage>
</organism>
<gene>
    <name evidence="3" type="ORF">H9X81_01740</name>
</gene>